<dbReference type="Proteomes" id="UP000323000">
    <property type="component" value="Chromosome 1"/>
</dbReference>
<evidence type="ECO:0000256" key="7">
    <source>
        <dbReference type="SAM" id="Phobius"/>
    </source>
</evidence>
<dbReference type="OrthoDB" id="1928191at2759"/>
<proteinExistence type="inferred from homology"/>
<dbReference type="PANTHER" id="PTHR31621:SF66">
    <property type="entry name" value="PROTEIN DMP2"/>
    <property type="match status" value="1"/>
</dbReference>
<dbReference type="Pfam" id="PF05078">
    <property type="entry name" value="DUF679"/>
    <property type="match status" value="1"/>
</dbReference>
<evidence type="ECO:0000313" key="8">
    <source>
        <dbReference type="EMBL" id="TXG71836.1"/>
    </source>
</evidence>
<feature type="compositionally biased region" description="Polar residues" evidence="6">
    <location>
        <begin position="267"/>
        <end position="276"/>
    </location>
</feature>
<feature type="transmembrane region" description="Helical" evidence="7">
    <location>
        <begin position="113"/>
        <end position="132"/>
    </location>
</feature>
<reference evidence="9" key="1">
    <citation type="journal article" date="2019" name="Gigascience">
        <title>De novo genome assembly of the endangered Acer yangbiense, a plant species with extremely small populations endemic to Yunnan Province, China.</title>
        <authorList>
            <person name="Yang J."/>
            <person name="Wariss H.M."/>
            <person name="Tao L."/>
            <person name="Zhang R."/>
            <person name="Yun Q."/>
            <person name="Hollingsworth P."/>
            <person name="Dao Z."/>
            <person name="Luo G."/>
            <person name="Guo H."/>
            <person name="Ma Y."/>
            <person name="Sun W."/>
        </authorList>
    </citation>
    <scope>NUCLEOTIDE SEQUENCE [LARGE SCALE GENOMIC DNA]</scope>
    <source>
        <strain evidence="9">cv. Malutang</strain>
    </source>
</reference>
<protein>
    <recommendedName>
        <fullName evidence="10">DUF679 domain-containing protein</fullName>
    </recommendedName>
</protein>
<dbReference type="InterPro" id="IPR007770">
    <property type="entry name" value="DMP"/>
</dbReference>
<accession>A0A5C7ITY0</accession>
<feature type="transmembrane region" description="Helical" evidence="7">
    <location>
        <begin position="60"/>
        <end position="78"/>
    </location>
</feature>
<keyword evidence="9" id="KW-1185">Reference proteome</keyword>
<evidence type="ECO:0000256" key="1">
    <source>
        <dbReference type="ARBA" id="ARBA00004141"/>
    </source>
</evidence>
<dbReference type="PANTHER" id="PTHR31621">
    <property type="entry name" value="PROTEIN DMP3"/>
    <property type="match status" value="1"/>
</dbReference>
<dbReference type="GO" id="GO:0005737">
    <property type="term" value="C:cytoplasm"/>
    <property type="evidence" value="ECO:0007669"/>
    <property type="project" value="UniProtKB-ARBA"/>
</dbReference>
<evidence type="ECO:0000256" key="4">
    <source>
        <dbReference type="ARBA" id="ARBA00022989"/>
    </source>
</evidence>
<evidence type="ECO:0000256" key="3">
    <source>
        <dbReference type="ARBA" id="ARBA00022692"/>
    </source>
</evidence>
<gene>
    <name evidence="8" type="ORF">EZV62_000415</name>
</gene>
<dbReference type="AlphaFoldDB" id="A0A5C7ITY0"/>
<feature type="region of interest" description="Disordered" evidence="6">
    <location>
        <begin position="235"/>
        <end position="276"/>
    </location>
</feature>
<feature type="compositionally biased region" description="Basic and acidic residues" evidence="6">
    <location>
        <begin position="252"/>
        <end position="266"/>
    </location>
</feature>
<feature type="transmembrane region" description="Helical" evidence="7">
    <location>
        <begin position="152"/>
        <end position="170"/>
    </location>
</feature>
<dbReference type="EMBL" id="VAHF01000001">
    <property type="protein sequence ID" value="TXG71836.1"/>
    <property type="molecule type" value="Genomic_DNA"/>
</dbReference>
<organism evidence="8 9">
    <name type="scientific">Acer yangbiense</name>
    <dbReference type="NCBI Taxonomy" id="1000413"/>
    <lineage>
        <taxon>Eukaryota</taxon>
        <taxon>Viridiplantae</taxon>
        <taxon>Streptophyta</taxon>
        <taxon>Embryophyta</taxon>
        <taxon>Tracheophyta</taxon>
        <taxon>Spermatophyta</taxon>
        <taxon>Magnoliopsida</taxon>
        <taxon>eudicotyledons</taxon>
        <taxon>Gunneridae</taxon>
        <taxon>Pentapetalae</taxon>
        <taxon>rosids</taxon>
        <taxon>malvids</taxon>
        <taxon>Sapindales</taxon>
        <taxon>Sapindaceae</taxon>
        <taxon>Hippocastanoideae</taxon>
        <taxon>Acereae</taxon>
        <taxon>Acer</taxon>
    </lineage>
</organism>
<evidence type="ECO:0000256" key="6">
    <source>
        <dbReference type="SAM" id="MobiDB-lite"/>
    </source>
</evidence>
<evidence type="ECO:0008006" key="10">
    <source>
        <dbReference type="Google" id="ProtNLM"/>
    </source>
</evidence>
<comment type="similarity">
    <text evidence="2">Belongs to the plant DMP1 protein family.</text>
</comment>
<dbReference type="GO" id="GO:0010256">
    <property type="term" value="P:endomembrane system organization"/>
    <property type="evidence" value="ECO:0007669"/>
    <property type="project" value="TreeGrafter"/>
</dbReference>
<evidence type="ECO:0000313" key="9">
    <source>
        <dbReference type="Proteomes" id="UP000323000"/>
    </source>
</evidence>
<sequence>MAETNSSSSSNKSISHKTFLGLGNLIKLLPTGTVFVFQFLNPVVTNSGHCTTLNKYLTSFLIGFCGLACGFSCFTDCYRGSDGMTHYGFTTMKGLWPSTAARSVELSKYKLRIGDFVHCFFTMVVFAVLSLLDSNTVECLYPSFKSTEKVLLLVLPPVIGSICGTVFMVFPNNRHGIGIVEKVLVTMPEIFESKILSLEDSKDFSQLTLTEVINALQAFEKRRAMRLVETTDGAFQAKLKEKQPNSSGGRKQPGEKNEKEKKEGDSYKSNFYSKNG</sequence>
<evidence type="ECO:0000256" key="5">
    <source>
        <dbReference type="ARBA" id="ARBA00023136"/>
    </source>
</evidence>
<keyword evidence="4 7" id="KW-1133">Transmembrane helix</keyword>
<evidence type="ECO:0000256" key="2">
    <source>
        <dbReference type="ARBA" id="ARBA00008707"/>
    </source>
</evidence>
<dbReference type="GO" id="GO:0016020">
    <property type="term" value="C:membrane"/>
    <property type="evidence" value="ECO:0007669"/>
    <property type="project" value="UniProtKB-SubCell"/>
</dbReference>
<feature type="transmembrane region" description="Helical" evidence="7">
    <location>
        <begin position="20"/>
        <end position="40"/>
    </location>
</feature>
<keyword evidence="5 7" id="KW-0472">Membrane</keyword>
<comment type="caution">
    <text evidence="8">The sequence shown here is derived from an EMBL/GenBank/DDBJ whole genome shotgun (WGS) entry which is preliminary data.</text>
</comment>
<comment type="subcellular location">
    <subcellularLocation>
        <location evidence="1">Membrane</location>
        <topology evidence="1">Multi-pass membrane protein</topology>
    </subcellularLocation>
</comment>
<name>A0A5C7ITY0_9ROSI</name>
<keyword evidence="3 7" id="KW-0812">Transmembrane</keyword>